<dbReference type="GO" id="GO:0005484">
    <property type="term" value="F:SNAP receptor activity"/>
    <property type="evidence" value="ECO:0007669"/>
    <property type="project" value="TreeGrafter"/>
</dbReference>
<dbReference type="VEuPathDB" id="FungiDB:MAPG_01328"/>
<comment type="subcellular location">
    <subcellularLocation>
        <location evidence="1">Membrane</location>
        <topology evidence="1">Single-pass type IV membrane protein</topology>
    </subcellularLocation>
</comment>
<dbReference type="GO" id="GO:0015031">
    <property type="term" value="P:protein transport"/>
    <property type="evidence" value="ECO:0007669"/>
    <property type="project" value="UniProtKB-KW"/>
</dbReference>
<dbReference type="GO" id="GO:0031902">
    <property type="term" value="C:late endosome membrane"/>
    <property type="evidence" value="ECO:0007669"/>
    <property type="project" value="TreeGrafter"/>
</dbReference>
<keyword evidence="5 7" id="KW-1133">Transmembrane helix</keyword>
<evidence type="ECO:0000256" key="7">
    <source>
        <dbReference type="SAM" id="Phobius"/>
    </source>
</evidence>
<accession>A0A0C4DNE7</accession>
<evidence type="ECO:0000256" key="4">
    <source>
        <dbReference type="ARBA" id="ARBA00022927"/>
    </source>
</evidence>
<dbReference type="AlphaFoldDB" id="A0A0C4DNE7"/>
<dbReference type="GO" id="GO:0012507">
    <property type="term" value="C:ER to Golgi transport vesicle membrane"/>
    <property type="evidence" value="ECO:0007669"/>
    <property type="project" value="TreeGrafter"/>
</dbReference>
<dbReference type="EMBL" id="ADBL01000313">
    <property type="status" value="NOT_ANNOTATED_CDS"/>
    <property type="molecule type" value="Genomic_DNA"/>
</dbReference>
<keyword evidence="4" id="KW-0653">Protein transport</keyword>
<keyword evidence="6 7" id="KW-0472">Membrane</keyword>
<evidence type="ECO:0000256" key="6">
    <source>
        <dbReference type="ARBA" id="ARBA00023136"/>
    </source>
</evidence>
<reference evidence="9" key="4">
    <citation type="journal article" date="2015" name="G3 (Bethesda)">
        <title>Genome sequences of three phytopathogenic species of the Magnaporthaceae family of fungi.</title>
        <authorList>
            <person name="Okagaki L.H."/>
            <person name="Nunes C.C."/>
            <person name="Sailsbery J."/>
            <person name="Clay B."/>
            <person name="Brown D."/>
            <person name="John T."/>
            <person name="Oh Y."/>
            <person name="Young N."/>
            <person name="Fitzgerald M."/>
            <person name="Haas B.J."/>
            <person name="Zeng Q."/>
            <person name="Young S."/>
            <person name="Adiconis X."/>
            <person name="Fan L."/>
            <person name="Levin J.Z."/>
            <person name="Mitchell T.K."/>
            <person name="Okubara P.A."/>
            <person name="Farman M.L."/>
            <person name="Kohn L.M."/>
            <person name="Birren B."/>
            <person name="Ma L.-J."/>
            <person name="Dean R.A."/>
        </authorList>
    </citation>
    <scope>NUCLEOTIDE SEQUENCE</scope>
    <source>
        <strain evidence="9">ATCC 64411 / 73-15</strain>
    </source>
</reference>
<evidence type="ECO:0000256" key="1">
    <source>
        <dbReference type="ARBA" id="ARBA00004211"/>
    </source>
</evidence>
<dbReference type="OMA" id="NVMGQSS"/>
<keyword evidence="2" id="KW-0813">Transport</keyword>
<dbReference type="STRING" id="644358.A0A0C4DNE7"/>
<dbReference type="Proteomes" id="UP000011715">
    <property type="component" value="Unassembled WGS sequence"/>
</dbReference>
<evidence type="ECO:0000313" key="8">
    <source>
        <dbReference type="EMBL" id="KLU82254.1"/>
    </source>
</evidence>
<sequence>MGSDDSLREAHAFREQNFFANTNSALDEYIARGQAVLGDLGAQREMMKNTQKRLYSVANTLGVSGETIRMVERRAKEDKWIFWAGVIVFFLFCWLCLHFLR</sequence>
<dbReference type="SUPFAM" id="SSF58038">
    <property type="entry name" value="SNARE fusion complex"/>
    <property type="match status" value="1"/>
</dbReference>
<feature type="transmembrane region" description="Helical" evidence="7">
    <location>
        <begin position="80"/>
        <end position="100"/>
    </location>
</feature>
<dbReference type="OrthoDB" id="158360at2759"/>
<dbReference type="GO" id="GO:0031201">
    <property type="term" value="C:SNARE complex"/>
    <property type="evidence" value="ECO:0007669"/>
    <property type="project" value="TreeGrafter"/>
</dbReference>
<dbReference type="EMBL" id="GL876966">
    <property type="protein sequence ID" value="KLU82254.1"/>
    <property type="molecule type" value="Genomic_DNA"/>
</dbReference>
<evidence type="ECO:0000256" key="2">
    <source>
        <dbReference type="ARBA" id="ARBA00022448"/>
    </source>
</evidence>
<dbReference type="EnsemblFungi" id="MAPG_01328T0">
    <property type="protein sequence ID" value="MAPG_01328T0"/>
    <property type="gene ID" value="MAPG_01328"/>
</dbReference>
<gene>
    <name evidence="8" type="ORF">MAPG_01328</name>
</gene>
<dbReference type="GO" id="GO:0006888">
    <property type="term" value="P:endoplasmic reticulum to Golgi vesicle-mediated transport"/>
    <property type="evidence" value="ECO:0007669"/>
    <property type="project" value="TreeGrafter"/>
</dbReference>
<reference evidence="8" key="1">
    <citation type="submission" date="2010-05" db="EMBL/GenBank/DDBJ databases">
        <title>The Genome Sequence of Magnaporthe poae strain ATCC 64411.</title>
        <authorList>
            <consortium name="The Broad Institute Genome Sequencing Platform"/>
            <consortium name="Broad Institute Genome Sequencing Center for Infectious Disease"/>
            <person name="Ma L.-J."/>
            <person name="Dead R."/>
            <person name="Young S."/>
            <person name="Zeng Q."/>
            <person name="Koehrsen M."/>
            <person name="Alvarado L."/>
            <person name="Berlin A."/>
            <person name="Chapman S.B."/>
            <person name="Chen Z."/>
            <person name="Freedman E."/>
            <person name="Gellesch M."/>
            <person name="Goldberg J."/>
            <person name="Griggs A."/>
            <person name="Gujja S."/>
            <person name="Heilman E.R."/>
            <person name="Heiman D."/>
            <person name="Hepburn T."/>
            <person name="Howarth C."/>
            <person name="Jen D."/>
            <person name="Larson L."/>
            <person name="Mehta T."/>
            <person name="Neiman D."/>
            <person name="Pearson M."/>
            <person name="Roberts A."/>
            <person name="Saif S."/>
            <person name="Shea T."/>
            <person name="Shenoy N."/>
            <person name="Sisk P."/>
            <person name="Stolte C."/>
            <person name="Sykes S."/>
            <person name="Walk T."/>
            <person name="White J."/>
            <person name="Yandava C."/>
            <person name="Haas B."/>
            <person name="Nusbaum C."/>
            <person name="Birren B."/>
        </authorList>
    </citation>
    <scope>NUCLEOTIDE SEQUENCE</scope>
    <source>
        <strain evidence="8">ATCC 64411</strain>
    </source>
</reference>
<reference evidence="10" key="2">
    <citation type="submission" date="2010-05" db="EMBL/GenBank/DDBJ databases">
        <title>The genome sequence of Magnaporthe poae strain ATCC 64411.</title>
        <authorList>
            <person name="Ma L.-J."/>
            <person name="Dead R."/>
            <person name="Young S."/>
            <person name="Zeng Q."/>
            <person name="Koehrsen M."/>
            <person name="Alvarado L."/>
            <person name="Berlin A."/>
            <person name="Chapman S.B."/>
            <person name="Chen Z."/>
            <person name="Freedman E."/>
            <person name="Gellesch M."/>
            <person name="Goldberg J."/>
            <person name="Griggs A."/>
            <person name="Gujja S."/>
            <person name="Heilman E.R."/>
            <person name="Heiman D."/>
            <person name="Hepburn T."/>
            <person name="Howarth C."/>
            <person name="Jen D."/>
            <person name="Larson L."/>
            <person name="Mehta T."/>
            <person name="Neiman D."/>
            <person name="Pearson M."/>
            <person name="Roberts A."/>
            <person name="Saif S."/>
            <person name="Shea T."/>
            <person name="Shenoy N."/>
            <person name="Sisk P."/>
            <person name="Stolte C."/>
            <person name="Sykes S."/>
            <person name="Walk T."/>
            <person name="White J."/>
            <person name="Yandava C."/>
            <person name="Haas B."/>
            <person name="Nusbaum C."/>
            <person name="Birren B."/>
        </authorList>
    </citation>
    <scope>NUCLEOTIDE SEQUENCE [LARGE SCALE GENOMIC DNA]</scope>
    <source>
        <strain evidence="10">ATCC 64411 / 73-15</strain>
    </source>
</reference>
<organism evidence="9 10">
    <name type="scientific">Magnaporthiopsis poae (strain ATCC 64411 / 73-15)</name>
    <name type="common">Kentucky bluegrass fungus</name>
    <name type="synonym">Magnaporthe poae</name>
    <dbReference type="NCBI Taxonomy" id="644358"/>
    <lineage>
        <taxon>Eukaryota</taxon>
        <taxon>Fungi</taxon>
        <taxon>Dikarya</taxon>
        <taxon>Ascomycota</taxon>
        <taxon>Pezizomycotina</taxon>
        <taxon>Sordariomycetes</taxon>
        <taxon>Sordariomycetidae</taxon>
        <taxon>Magnaporthales</taxon>
        <taxon>Magnaporthaceae</taxon>
        <taxon>Magnaporthiopsis</taxon>
    </lineage>
</organism>
<dbReference type="GO" id="GO:0000149">
    <property type="term" value="F:SNARE binding"/>
    <property type="evidence" value="ECO:0007669"/>
    <property type="project" value="TreeGrafter"/>
</dbReference>
<protein>
    <submittedName>
        <fullName evidence="8">Transporter BOS1</fullName>
    </submittedName>
</protein>
<reference evidence="8" key="3">
    <citation type="submission" date="2011-03" db="EMBL/GenBank/DDBJ databases">
        <title>Annotation of Magnaporthe poae ATCC 64411.</title>
        <authorList>
            <person name="Ma L.-J."/>
            <person name="Dead R."/>
            <person name="Young S.K."/>
            <person name="Zeng Q."/>
            <person name="Gargeya S."/>
            <person name="Fitzgerald M."/>
            <person name="Haas B."/>
            <person name="Abouelleil A."/>
            <person name="Alvarado L."/>
            <person name="Arachchi H.M."/>
            <person name="Berlin A."/>
            <person name="Brown A."/>
            <person name="Chapman S.B."/>
            <person name="Chen Z."/>
            <person name="Dunbar C."/>
            <person name="Freedman E."/>
            <person name="Gearin G."/>
            <person name="Gellesch M."/>
            <person name="Goldberg J."/>
            <person name="Griggs A."/>
            <person name="Gujja S."/>
            <person name="Heiman D."/>
            <person name="Howarth C."/>
            <person name="Larson L."/>
            <person name="Lui A."/>
            <person name="MacDonald P.J.P."/>
            <person name="Mehta T."/>
            <person name="Montmayeur A."/>
            <person name="Murphy C."/>
            <person name="Neiman D."/>
            <person name="Pearson M."/>
            <person name="Priest M."/>
            <person name="Roberts A."/>
            <person name="Saif S."/>
            <person name="Shea T."/>
            <person name="Shenoy N."/>
            <person name="Sisk P."/>
            <person name="Stolte C."/>
            <person name="Sykes S."/>
            <person name="Yandava C."/>
            <person name="Wortman J."/>
            <person name="Nusbaum C."/>
            <person name="Birren B."/>
        </authorList>
    </citation>
    <scope>NUCLEOTIDE SEQUENCE</scope>
    <source>
        <strain evidence="8">ATCC 64411</strain>
    </source>
</reference>
<dbReference type="Gene3D" id="1.20.5.110">
    <property type="match status" value="1"/>
</dbReference>
<proteinExistence type="predicted"/>
<name>A0A0C4DNE7_MAGP6</name>
<dbReference type="eggNOG" id="KOG3251">
    <property type="taxonomic scope" value="Eukaryota"/>
</dbReference>
<dbReference type="GO" id="GO:0006906">
    <property type="term" value="P:vesicle fusion"/>
    <property type="evidence" value="ECO:0007669"/>
    <property type="project" value="TreeGrafter"/>
</dbReference>
<dbReference type="FunFam" id="1.20.5.110:FF:000054">
    <property type="entry name" value="Protein transport protein BOS1"/>
    <property type="match status" value="1"/>
</dbReference>
<dbReference type="GO" id="GO:0005794">
    <property type="term" value="C:Golgi apparatus"/>
    <property type="evidence" value="ECO:0007669"/>
    <property type="project" value="TreeGrafter"/>
</dbReference>
<dbReference type="GO" id="GO:0005789">
    <property type="term" value="C:endoplasmic reticulum membrane"/>
    <property type="evidence" value="ECO:0007669"/>
    <property type="project" value="TreeGrafter"/>
</dbReference>
<evidence type="ECO:0000256" key="5">
    <source>
        <dbReference type="ARBA" id="ARBA00022989"/>
    </source>
</evidence>
<dbReference type="PANTHER" id="PTHR21230:SF1">
    <property type="entry name" value="GOLGI SNAP RECEPTOR COMPLEX MEMBER 2"/>
    <property type="match status" value="1"/>
</dbReference>
<dbReference type="PANTHER" id="PTHR21230">
    <property type="entry name" value="VESICLE TRANSPORT V-SNARE PROTEIN VTI1-RELATED"/>
    <property type="match status" value="1"/>
</dbReference>
<reference evidence="9" key="5">
    <citation type="submission" date="2015-06" db="UniProtKB">
        <authorList>
            <consortium name="EnsemblFungi"/>
        </authorList>
    </citation>
    <scope>IDENTIFICATION</scope>
    <source>
        <strain evidence="9">ATCC 64411</strain>
    </source>
</reference>
<evidence type="ECO:0000313" key="9">
    <source>
        <dbReference type="EnsemblFungi" id="MAPG_01328T0"/>
    </source>
</evidence>
<evidence type="ECO:0000256" key="3">
    <source>
        <dbReference type="ARBA" id="ARBA00022692"/>
    </source>
</evidence>
<keyword evidence="10" id="KW-1185">Reference proteome</keyword>
<dbReference type="Pfam" id="PF12352">
    <property type="entry name" value="V-SNARE_C"/>
    <property type="match status" value="1"/>
</dbReference>
<dbReference type="CDD" id="cd15863">
    <property type="entry name" value="SNARE_GS27"/>
    <property type="match status" value="1"/>
</dbReference>
<keyword evidence="3 7" id="KW-0812">Transmembrane</keyword>
<evidence type="ECO:0000313" key="10">
    <source>
        <dbReference type="Proteomes" id="UP000011715"/>
    </source>
</evidence>